<comment type="caution">
    <text evidence="1">The sequence shown here is derived from an EMBL/GenBank/DDBJ whole genome shotgun (WGS) entry which is preliminary data.</text>
</comment>
<proteinExistence type="predicted"/>
<dbReference type="Proteomes" id="UP001270004">
    <property type="component" value="Unassembled WGS sequence"/>
</dbReference>
<accession>A0AAW9DIK4</accession>
<protein>
    <recommendedName>
        <fullName evidence="3">SCP domain-containing protein</fullName>
    </recommendedName>
</protein>
<dbReference type="InterPro" id="IPR035940">
    <property type="entry name" value="CAP_sf"/>
</dbReference>
<sequence length="203" mass="21732">MSLTEEQQDAFIAKKGTVPGTTIRTGATKDTLEKVESLINLDKLNAEFVNLLNAARAAEGLSAVTYAGQGSDAQNAATARANEMADHGSLRYQGTIAGAHMRPDGSKWTTIYTAEQVARQGWRGENALQLGSALSAYSAIDESRIANSLFTEWMNSASHKAVMMKDLDNLQVAVGIGLNDKAIDTTFRNGVTVAMLELVEPKP</sequence>
<dbReference type="RefSeq" id="WP_319444350.1">
    <property type="nucleotide sequence ID" value="NZ_JAWWZK010000044.1"/>
</dbReference>
<reference evidence="1" key="1">
    <citation type="submission" date="2023-11" db="EMBL/GenBank/DDBJ databases">
        <title>Antimicrobial resistance in invasive Streptococcus suis isolated in Spain and the associated genetic mechanisms.</title>
        <authorList>
            <person name="Uruen C."/>
            <person name="Arenas J.A."/>
        </authorList>
    </citation>
    <scope>NUCLEOTIDE SEQUENCE</scope>
    <source>
        <strain evidence="1">Ss_70</strain>
    </source>
</reference>
<name>A0AAW9DIK4_STRSU</name>
<evidence type="ECO:0008006" key="3">
    <source>
        <dbReference type="Google" id="ProtNLM"/>
    </source>
</evidence>
<dbReference type="Gene3D" id="3.40.33.10">
    <property type="entry name" value="CAP"/>
    <property type="match status" value="1"/>
</dbReference>
<gene>
    <name evidence="1" type="ORF">SHY70_10800</name>
</gene>
<evidence type="ECO:0000313" key="2">
    <source>
        <dbReference type="Proteomes" id="UP001270004"/>
    </source>
</evidence>
<dbReference type="EMBL" id="JAWWZK010000044">
    <property type="protein sequence ID" value="MDX5038753.1"/>
    <property type="molecule type" value="Genomic_DNA"/>
</dbReference>
<evidence type="ECO:0000313" key="1">
    <source>
        <dbReference type="EMBL" id="MDX5038753.1"/>
    </source>
</evidence>
<dbReference type="AlphaFoldDB" id="A0AAW9DIK4"/>
<organism evidence="1 2">
    <name type="scientific">Streptococcus suis</name>
    <dbReference type="NCBI Taxonomy" id="1307"/>
    <lineage>
        <taxon>Bacteria</taxon>
        <taxon>Bacillati</taxon>
        <taxon>Bacillota</taxon>
        <taxon>Bacilli</taxon>
        <taxon>Lactobacillales</taxon>
        <taxon>Streptococcaceae</taxon>
        <taxon>Streptococcus</taxon>
    </lineage>
</organism>